<dbReference type="OrthoDB" id="158360at2759"/>
<dbReference type="InterPro" id="IPR050732">
    <property type="entry name" value="Beta-glucan_modifiers"/>
</dbReference>
<dbReference type="Proteomes" id="UP000094801">
    <property type="component" value="Unassembled WGS sequence"/>
</dbReference>
<evidence type="ECO:0000256" key="3">
    <source>
        <dbReference type="ARBA" id="ARBA00022512"/>
    </source>
</evidence>
<evidence type="ECO:0000256" key="7">
    <source>
        <dbReference type="ARBA" id="ARBA00023180"/>
    </source>
</evidence>
<dbReference type="EMBL" id="KV453856">
    <property type="protein sequence ID" value="ODV84563.1"/>
    <property type="molecule type" value="Genomic_DNA"/>
</dbReference>
<evidence type="ECO:0000313" key="13">
    <source>
        <dbReference type="EMBL" id="ODV84563.1"/>
    </source>
</evidence>
<evidence type="ECO:0000256" key="9">
    <source>
        <dbReference type="ARBA" id="ARBA00023316"/>
    </source>
</evidence>
<evidence type="ECO:0000256" key="12">
    <source>
        <dbReference type="SAM" id="Phobius"/>
    </source>
</evidence>
<keyword evidence="10" id="KW-0175">Coiled coil</keyword>
<dbReference type="SUPFAM" id="SSF51445">
    <property type="entry name" value="(Trans)glycosidases"/>
    <property type="match status" value="1"/>
</dbReference>
<dbReference type="GO" id="GO:0005576">
    <property type="term" value="C:extracellular region"/>
    <property type="evidence" value="ECO:0007669"/>
    <property type="project" value="UniProtKB-ARBA"/>
</dbReference>
<keyword evidence="3" id="KW-0134">Cell wall</keyword>
<evidence type="ECO:0000256" key="8">
    <source>
        <dbReference type="ARBA" id="ARBA00023295"/>
    </source>
</evidence>
<evidence type="ECO:0000256" key="1">
    <source>
        <dbReference type="ARBA" id="ARBA00004191"/>
    </source>
</evidence>
<dbReference type="FunFam" id="3.20.20.80:FF:000111">
    <property type="entry name" value="Soluble cell wall protein"/>
    <property type="match status" value="1"/>
</dbReference>
<keyword evidence="5" id="KW-0732">Signal</keyword>
<keyword evidence="6 13" id="KW-0378">Hydrolase</keyword>
<evidence type="ECO:0000256" key="11">
    <source>
        <dbReference type="SAM" id="MobiDB-lite"/>
    </source>
</evidence>
<proteinExistence type="inferred from homology"/>
<keyword evidence="12" id="KW-1133">Transmembrane helix</keyword>
<evidence type="ECO:0000256" key="2">
    <source>
        <dbReference type="ARBA" id="ARBA00008773"/>
    </source>
</evidence>
<keyword evidence="14" id="KW-1185">Reference proteome</keyword>
<comment type="subcellular location">
    <subcellularLocation>
        <location evidence="1">Secreted</location>
        <location evidence="1">Cell wall</location>
    </subcellularLocation>
</comment>
<keyword evidence="12" id="KW-0472">Membrane</keyword>
<evidence type="ECO:0000256" key="5">
    <source>
        <dbReference type="ARBA" id="ARBA00022729"/>
    </source>
</evidence>
<keyword evidence="7" id="KW-0325">Glycoprotein</keyword>
<feature type="region of interest" description="Disordered" evidence="11">
    <location>
        <begin position="99"/>
        <end position="133"/>
    </location>
</feature>
<accession>A0A1E4SYI2</accession>
<sequence length="641" mass="69783">MRYSKILTSLTFASVALSTPFHRHHEHAKRDAAPDVVTVLVTVYATGSEPSSTESESSSSSSETETALIKNAVATASASSSASYQPTTLKTSYLSSASSSASSSSSSSSSESSSASASASKSSSASSSTASAGSVEAYAEQGKGITYSPYEDDGSCKSSSTISSDISMLSAYDVIRVYAPDCSCISAIMGTMGSNQKVFAGLYYMDSLSSDISTLSEQVKASSQGWDGVYAIGVGNEWVNGGSYTVSEVSAAVSSARSILEDDGYTGSVVTVDTLVAYQDNTDLCDVSDFIAVNSHPYWDGGVEASDSGSWLKTQISNIKSSCGGDKDVLICETGWPTQGDTYGTYGIPSKSNQLAAIKSIAEEVGDQVLMFTTYNDLWKDAGDYGVEKYWESLQSLLYNSAIKQTQQLRKDLEIFENNPINSPLSIIGQITTTITTLTRTLQDYEDYILKQTLSLNESQKLKNENRLKNLKDELIEYKLKFQLFKKQREDGLNELNKNQLLYTNRSTAISDNPYDESNGSSIVNRANAKSIDDQNDNESNKYSSLSMQEGLYKEQTVLEKSNQQLDDILEMGKLAFDDLIEQNEVILKMKDKMSSSLQTLGVSKATIRKIEKKAFEDKWIFYIGALITLYIMYLIYSYLG</sequence>
<feature type="region of interest" description="Disordered" evidence="11">
    <location>
        <begin position="47"/>
        <end position="66"/>
    </location>
</feature>
<keyword evidence="12" id="KW-0812">Transmembrane</keyword>
<dbReference type="Gene3D" id="3.20.20.80">
    <property type="entry name" value="Glycosidases"/>
    <property type="match status" value="1"/>
</dbReference>
<feature type="compositionally biased region" description="Low complexity" evidence="11">
    <location>
        <begin position="48"/>
        <end position="66"/>
    </location>
</feature>
<dbReference type="GO" id="GO:0071555">
    <property type="term" value="P:cell wall organization"/>
    <property type="evidence" value="ECO:0007669"/>
    <property type="project" value="UniProtKB-KW"/>
</dbReference>
<keyword evidence="4" id="KW-0964">Secreted</keyword>
<dbReference type="Pfam" id="PF12352">
    <property type="entry name" value="V-SNARE_C"/>
    <property type="match status" value="1"/>
</dbReference>
<dbReference type="GO" id="GO:0009277">
    <property type="term" value="C:fungal-type cell wall"/>
    <property type="evidence" value="ECO:0007669"/>
    <property type="project" value="TreeGrafter"/>
</dbReference>
<dbReference type="PANTHER" id="PTHR16631:SF14">
    <property type="entry name" value="FAMILY 17 GLUCOSIDASE SCW10-RELATED"/>
    <property type="match status" value="1"/>
</dbReference>
<feature type="transmembrane region" description="Helical" evidence="12">
    <location>
        <begin position="620"/>
        <end position="640"/>
    </location>
</feature>
<dbReference type="STRING" id="983967.A0A1E4SYI2"/>
<comment type="similarity">
    <text evidence="2">Belongs to the glycosyl hydrolase 17 family.</text>
</comment>
<name>A0A1E4SYI2_9ASCO</name>
<organism evidence="13 14">
    <name type="scientific">[Candida] arabinofermentans NRRL YB-2248</name>
    <dbReference type="NCBI Taxonomy" id="983967"/>
    <lineage>
        <taxon>Eukaryota</taxon>
        <taxon>Fungi</taxon>
        <taxon>Dikarya</taxon>
        <taxon>Ascomycota</taxon>
        <taxon>Saccharomycotina</taxon>
        <taxon>Pichiomycetes</taxon>
        <taxon>Pichiales</taxon>
        <taxon>Pichiaceae</taxon>
        <taxon>Ogataea</taxon>
        <taxon>Ogataea/Candida clade</taxon>
    </lineage>
</organism>
<dbReference type="GO" id="GO:0042973">
    <property type="term" value="F:glucan endo-1,3-beta-D-glucosidase activity"/>
    <property type="evidence" value="ECO:0007669"/>
    <property type="project" value="TreeGrafter"/>
</dbReference>
<feature type="coiled-coil region" evidence="10">
    <location>
        <begin position="454"/>
        <end position="488"/>
    </location>
</feature>
<gene>
    <name evidence="13" type="ORF">CANARDRAFT_8545</name>
</gene>
<dbReference type="InterPro" id="IPR017853">
    <property type="entry name" value="GH"/>
</dbReference>
<evidence type="ECO:0000313" key="14">
    <source>
        <dbReference type="Proteomes" id="UP000094801"/>
    </source>
</evidence>
<keyword evidence="9" id="KW-0961">Cell wall biogenesis/degradation</keyword>
<dbReference type="GO" id="GO:0009986">
    <property type="term" value="C:cell surface"/>
    <property type="evidence" value="ECO:0007669"/>
    <property type="project" value="TreeGrafter"/>
</dbReference>
<dbReference type="AlphaFoldDB" id="A0A1E4SYI2"/>
<keyword evidence="8" id="KW-0326">Glycosidase</keyword>
<evidence type="ECO:0000256" key="4">
    <source>
        <dbReference type="ARBA" id="ARBA00022525"/>
    </source>
</evidence>
<evidence type="ECO:0000256" key="6">
    <source>
        <dbReference type="ARBA" id="ARBA00022801"/>
    </source>
</evidence>
<protein>
    <submittedName>
        <fullName evidence="13">Glycoside hydrolase family 17 protein</fullName>
    </submittedName>
</protein>
<dbReference type="PANTHER" id="PTHR16631">
    <property type="entry name" value="GLUCAN 1,3-BETA-GLUCOSIDASE"/>
    <property type="match status" value="1"/>
</dbReference>
<evidence type="ECO:0000256" key="10">
    <source>
        <dbReference type="SAM" id="Coils"/>
    </source>
</evidence>
<reference evidence="14" key="1">
    <citation type="submission" date="2016-04" db="EMBL/GenBank/DDBJ databases">
        <title>Comparative genomics of biotechnologically important yeasts.</title>
        <authorList>
            <consortium name="DOE Joint Genome Institute"/>
            <person name="Riley R."/>
            <person name="Haridas S."/>
            <person name="Wolfe K.H."/>
            <person name="Lopes M.R."/>
            <person name="Hittinger C.T."/>
            <person name="Goker M."/>
            <person name="Salamov A."/>
            <person name="Wisecaver J."/>
            <person name="Long T.M."/>
            <person name="Aerts A.L."/>
            <person name="Barry K."/>
            <person name="Choi C."/>
            <person name="Clum A."/>
            <person name="Coughlan A.Y."/>
            <person name="Deshpande S."/>
            <person name="Douglass A.P."/>
            <person name="Hanson S.J."/>
            <person name="Klenk H.-P."/>
            <person name="Labutti K."/>
            <person name="Lapidus A."/>
            <person name="Lindquist E."/>
            <person name="Lipzen A."/>
            <person name="Meier-Kolthoff J.P."/>
            <person name="Ohm R.A."/>
            <person name="Otillar R.P."/>
            <person name="Pangilinan J."/>
            <person name="Peng Y."/>
            <person name="Rokas A."/>
            <person name="Rosa C.A."/>
            <person name="Scheuner C."/>
            <person name="Sibirny A.A."/>
            <person name="Slot J.C."/>
            <person name="Stielow J.B."/>
            <person name="Sun H."/>
            <person name="Kurtzman C.P."/>
            <person name="Blackwell M."/>
            <person name="Grigoriev I.V."/>
            <person name="Jeffries T.W."/>
        </authorList>
    </citation>
    <scope>NUCLEOTIDE SEQUENCE [LARGE SCALE GENOMIC DNA]</scope>
    <source>
        <strain evidence="14">NRRL YB-2248</strain>
    </source>
</reference>